<dbReference type="Proteomes" id="UP001597213">
    <property type="component" value="Unassembled WGS sequence"/>
</dbReference>
<evidence type="ECO:0000256" key="1">
    <source>
        <dbReference type="SAM" id="Phobius"/>
    </source>
</evidence>
<name>A0ABW4R905_9RHOB</name>
<keyword evidence="1" id="KW-0812">Transmembrane</keyword>
<reference evidence="3" key="1">
    <citation type="journal article" date="2019" name="Int. J. Syst. Evol. Microbiol.">
        <title>The Global Catalogue of Microorganisms (GCM) 10K type strain sequencing project: providing services to taxonomists for standard genome sequencing and annotation.</title>
        <authorList>
            <consortium name="The Broad Institute Genomics Platform"/>
            <consortium name="The Broad Institute Genome Sequencing Center for Infectious Disease"/>
            <person name="Wu L."/>
            <person name="Ma J."/>
        </authorList>
    </citation>
    <scope>NUCLEOTIDE SEQUENCE [LARGE SCALE GENOMIC DNA]</scope>
    <source>
        <strain evidence="3">CCUG 56029</strain>
    </source>
</reference>
<organism evidence="2 3">
    <name type="scientific">Paracoccus pacificus</name>
    <dbReference type="NCBI Taxonomy" id="1463598"/>
    <lineage>
        <taxon>Bacteria</taxon>
        <taxon>Pseudomonadati</taxon>
        <taxon>Pseudomonadota</taxon>
        <taxon>Alphaproteobacteria</taxon>
        <taxon>Rhodobacterales</taxon>
        <taxon>Paracoccaceae</taxon>
        <taxon>Paracoccus</taxon>
    </lineage>
</organism>
<comment type="caution">
    <text evidence="2">The sequence shown here is derived from an EMBL/GenBank/DDBJ whole genome shotgun (WGS) entry which is preliminary data.</text>
</comment>
<dbReference type="EMBL" id="JBHUEN010000043">
    <property type="protein sequence ID" value="MFD1882731.1"/>
    <property type="molecule type" value="Genomic_DNA"/>
</dbReference>
<evidence type="ECO:0000313" key="3">
    <source>
        <dbReference type="Proteomes" id="UP001597213"/>
    </source>
</evidence>
<dbReference type="RefSeq" id="WP_379143516.1">
    <property type="nucleotide sequence ID" value="NZ_JBHUEN010000043.1"/>
</dbReference>
<dbReference type="Pfam" id="PF07509">
    <property type="entry name" value="DUF1523"/>
    <property type="match status" value="1"/>
</dbReference>
<evidence type="ECO:0000313" key="2">
    <source>
        <dbReference type="EMBL" id="MFD1882731.1"/>
    </source>
</evidence>
<keyword evidence="1" id="KW-1133">Transmembrane helix</keyword>
<protein>
    <submittedName>
        <fullName evidence="2">DUF1523 family protein</fullName>
    </submittedName>
</protein>
<sequence length="230" mass="26346">MRRLKWILMGIFALFLFLFLDYTLPTKTTVRVTNVYNRLTDIGPLVGMFYASADSGTETNAQGQRDIRFIDTARANGKVMVYRNEDTGWIWPPYFKYDSSNLQAEASDAQSTSEAPKWVSVTSYGWRIPMISAYPNAISMRPVAGPDVNPTNWGLIIFTVLILAFLLLFWRMWAQFRERTIDPTLARADAAWNRVEDGADAARDRVVTRATDAKGRFRGWLDSWRGKPRK</sequence>
<keyword evidence="3" id="KW-1185">Reference proteome</keyword>
<proteinExistence type="predicted"/>
<accession>A0ABW4R905</accession>
<dbReference type="InterPro" id="IPR011088">
    <property type="entry name" value="Phage_phiNM3_A0EWY4"/>
</dbReference>
<gene>
    <name evidence="2" type="ORF">ACFSCT_13485</name>
</gene>
<feature type="transmembrane region" description="Helical" evidence="1">
    <location>
        <begin position="153"/>
        <end position="170"/>
    </location>
</feature>
<keyword evidence="1" id="KW-0472">Membrane</keyword>